<dbReference type="EMBL" id="UZAF01019091">
    <property type="protein sequence ID" value="VDO57568.1"/>
    <property type="molecule type" value="Genomic_DNA"/>
</dbReference>
<name>A0A3P7ZY40_HAEPC</name>
<feature type="region of interest" description="Disordered" evidence="1">
    <location>
        <begin position="47"/>
        <end position="72"/>
    </location>
</feature>
<feature type="compositionally biased region" description="Basic residues" evidence="1">
    <location>
        <begin position="47"/>
        <end position="56"/>
    </location>
</feature>
<protein>
    <submittedName>
        <fullName evidence="2">Uncharacterized protein</fullName>
    </submittedName>
</protein>
<evidence type="ECO:0000256" key="1">
    <source>
        <dbReference type="SAM" id="MobiDB-lite"/>
    </source>
</evidence>
<accession>A0A3P7ZY40</accession>
<gene>
    <name evidence="2" type="ORF">HPLM_LOCUS15710</name>
</gene>
<reference evidence="2 3" key="1">
    <citation type="submission" date="2018-11" db="EMBL/GenBank/DDBJ databases">
        <authorList>
            <consortium name="Pathogen Informatics"/>
        </authorList>
    </citation>
    <scope>NUCLEOTIDE SEQUENCE [LARGE SCALE GENOMIC DNA]</scope>
    <source>
        <strain evidence="2 3">MHpl1</strain>
    </source>
</reference>
<keyword evidence="3" id="KW-1185">Reference proteome</keyword>
<evidence type="ECO:0000313" key="3">
    <source>
        <dbReference type="Proteomes" id="UP000268014"/>
    </source>
</evidence>
<sequence>MQIRTKYSEGIVKTGAYTPTYSLHLDYQAEKCALDIAIENYTLKRMNKQQNKRSHPMKPCTELSKHPFLSLL</sequence>
<dbReference type="AlphaFoldDB" id="A0A3P7ZY40"/>
<organism evidence="2 3">
    <name type="scientific">Haemonchus placei</name>
    <name type="common">Barber's pole worm</name>
    <dbReference type="NCBI Taxonomy" id="6290"/>
    <lineage>
        <taxon>Eukaryota</taxon>
        <taxon>Metazoa</taxon>
        <taxon>Ecdysozoa</taxon>
        <taxon>Nematoda</taxon>
        <taxon>Chromadorea</taxon>
        <taxon>Rhabditida</taxon>
        <taxon>Rhabditina</taxon>
        <taxon>Rhabditomorpha</taxon>
        <taxon>Strongyloidea</taxon>
        <taxon>Trichostrongylidae</taxon>
        <taxon>Haemonchus</taxon>
    </lineage>
</organism>
<evidence type="ECO:0000313" key="2">
    <source>
        <dbReference type="EMBL" id="VDO57568.1"/>
    </source>
</evidence>
<dbReference type="Proteomes" id="UP000268014">
    <property type="component" value="Unassembled WGS sequence"/>
</dbReference>
<proteinExistence type="predicted"/>